<evidence type="ECO:0008006" key="5">
    <source>
        <dbReference type="Google" id="ProtNLM"/>
    </source>
</evidence>
<evidence type="ECO:0000313" key="3">
    <source>
        <dbReference type="EMBL" id="QJD83910.1"/>
    </source>
</evidence>
<evidence type="ECO:0000256" key="1">
    <source>
        <dbReference type="SAM" id="MobiDB-lite"/>
    </source>
</evidence>
<evidence type="ECO:0000313" key="4">
    <source>
        <dbReference type="Proteomes" id="UP000502248"/>
    </source>
</evidence>
<accession>A0A7Z2VJA7</accession>
<organism evidence="3 4">
    <name type="scientific">Cohnella herbarum</name>
    <dbReference type="NCBI Taxonomy" id="2728023"/>
    <lineage>
        <taxon>Bacteria</taxon>
        <taxon>Bacillati</taxon>
        <taxon>Bacillota</taxon>
        <taxon>Bacilli</taxon>
        <taxon>Bacillales</taxon>
        <taxon>Paenibacillaceae</taxon>
        <taxon>Cohnella</taxon>
    </lineage>
</organism>
<feature type="compositionally biased region" description="Low complexity" evidence="1">
    <location>
        <begin position="35"/>
        <end position="47"/>
    </location>
</feature>
<dbReference type="EMBL" id="CP051680">
    <property type="protein sequence ID" value="QJD83910.1"/>
    <property type="molecule type" value="Genomic_DNA"/>
</dbReference>
<proteinExistence type="predicted"/>
<evidence type="ECO:0000256" key="2">
    <source>
        <dbReference type="SAM" id="SignalP"/>
    </source>
</evidence>
<feature type="chain" id="PRO_5031268422" description="VCBS repeat-containing protein" evidence="2">
    <location>
        <begin position="28"/>
        <end position="267"/>
    </location>
</feature>
<name>A0A7Z2VJA7_9BACL</name>
<sequence>MVAGKAKIAMKTMIVLGLSLIAISCSADSGKRENGVNSVSSGNVAGSPATFEPEQIPQASEEEQQLLGSISGEDITLYGRSSGGVLLQANGKEHVFEDWLYMTPRGISPSMQFNDYDGDGRKEIALSLNVGSGTGLAIDELRVVNPDTFEDDFFAPDDYLAQLSQAIGFQVVKEDDRLTGLLSIEGNVQKVDLQQYDSQDYGPILDGLIFSSIVYFNLENDRMEAQFGAGMNVEAFVSPEYIGNLFADVKYASGKFTLHNFRFEKNA</sequence>
<dbReference type="PROSITE" id="PS51257">
    <property type="entry name" value="PROKAR_LIPOPROTEIN"/>
    <property type="match status" value="1"/>
</dbReference>
<gene>
    <name evidence="3" type="ORF">HH215_12440</name>
</gene>
<feature type="region of interest" description="Disordered" evidence="1">
    <location>
        <begin position="32"/>
        <end position="59"/>
    </location>
</feature>
<protein>
    <recommendedName>
        <fullName evidence="5">VCBS repeat-containing protein</fullName>
    </recommendedName>
</protein>
<keyword evidence="2" id="KW-0732">Signal</keyword>
<dbReference type="AlphaFoldDB" id="A0A7Z2VJA7"/>
<dbReference type="RefSeq" id="WP_169280197.1">
    <property type="nucleotide sequence ID" value="NZ_CP051680.1"/>
</dbReference>
<reference evidence="3 4" key="1">
    <citation type="submission" date="2020-04" db="EMBL/GenBank/DDBJ databases">
        <title>Genome sequencing of novel species.</title>
        <authorList>
            <person name="Heo J."/>
            <person name="Kim S.-J."/>
            <person name="Kim J.-S."/>
            <person name="Hong S.-B."/>
            <person name="Kwon S.-W."/>
        </authorList>
    </citation>
    <scope>NUCLEOTIDE SEQUENCE [LARGE SCALE GENOMIC DNA]</scope>
    <source>
        <strain evidence="3 4">MFER-1</strain>
    </source>
</reference>
<dbReference type="KEGG" id="cheb:HH215_12440"/>
<keyword evidence="4" id="KW-1185">Reference proteome</keyword>
<feature type="signal peptide" evidence="2">
    <location>
        <begin position="1"/>
        <end position="27"/>
    </location>
</feature>
<dbReference type="Proteomes" id="UP000502248">
    <property type="component" value="Chromosome"/>
</dbReference>